<keyword evidence="2" id="KW-0472">Membrane</keyword>
<feature type="chain" id="PRO_5044991224" evidence="2">
    <location>
        <begin position="23"/>
        <end position="464"/>
    </location>
</feature>
<protein>
    <submittedName>
        <fullName evidence="3">Multidrug efflux system outer membrane protein</fullName>
    </submittedName>
</protein>
<dbReference type="InterPro" id="IPR003423">
    <property type="entry name" value="OMP_efflux"/>
</dbReference>
<evidence type="ECO:0000256" key="2">
    <source>
        <dbReference type="RuleBase" id="RU362097"/>
    </source>
</evidence>
<name>A0ABR6NAS5_9SPHN</name>
<keyword evidence="2" id="KW-0449">Lipoprotein</keyword>
<dbReference type="PANTHER" id="PTHR30203:SF32">
    <property type="entry name" value="CATION EFFLUX SYSTEM PROTEIN CUSC"/>
    <property type="match status" value="1"/>
</dbReference>
<evidence type="ECO:0000313" key="3">
    <source>
        <dbReference type="EMBL" id="MBB5984378.1"/>
    </source>
</evidence>
<proteinExistence type="inferred from homology"/>
<gene>
    <name evidence="3" type="ORF">HNP60_000352</name>
</gene>
<evidence type="ECO:0000256" key="1">
    <source>
        <dbReference type="ARBA" id="ARBA00007613"/>
    </source>
</evidence>
<feature type="signal peptide" evidence="2">
    <location>
        <begin position="1"/>
        <end position="22"/>
    </location>
</feature>
<comment type="subcellular location">
    <subcellularLocation>
        <location evidence="2">Cell membrane</location>
        <topology evidence="2">Lipid-anchor</topology>
    </subcellularLocation>
</comment>
<accession>A0ABR6NAS5</accession>
<keyword evidence="2" id="KW-0812">Transmembrane</keyword>
<dbReference type="InterPro" id="IPR010131">
    <property type="entry name" value="MdtP/NodT-like"/>
</dbReference>
<sequence length="464" mass="48686">MSMRRALPLAACLLAGCSLAPAYERPAPPVQAQWPGDAAALADQAGLPAADYRTLFRDARLIALIDIALENNRDLRQAAANVARARAQFRIQRADLFPQLDAGADVVRGNQAGGETRTTATADLSVTAYEIDLFGRIRSLTDAARESYLATAADAQAVRLALIGDIAQAWLTHAADASLLEISRLTAETAQRTEALTQARLASGIAPRSDLRQAQTILATAQSDMARYTTAIAQDRNLLALLVGAPVDPALLPGGIEEAGETIDAPSPGTSSEVLLRRPDIMAAEHDLRAANAQIGAARAALFPRVTLGALFGLVGSSLDGLFGSGGTQLEQGAAGITWPIFQGGAARAGVAASQAQRDALLAAYEKAIQTAYREVADALARQATIDDQLGADRLRVQASEDAAYLVDARYRGGIDSFLAALDAQRSLYTARRTLVASLLEAAGNRVTLYRALGGEMMPAPPAP</sequence>
<dbReference type="NCBIfam" id="TIGR01845">
    <property type="entry name" value="outer_NodT"/>
    <property type="match status" value="1"/>
</dbReference>
<comment type="similarity">
    <text evidence="1 2">Belongs to the outer membrane factor (OMF) (TC 1.B.17) family.</text>
</comment>
<keyword evidence="2" id="KW-0564">Palmitate</keyword>
<reference evidence="3 4" key="1">
    <citation type="submission" date="2020-08" db="EMBL/GenBank/DDBJ databases">
        <title>Exploring microbial biodiversity for novel pathways involved in the catabolism of aromatic compounds derived from lignin.</title>
        <authorList>
            <person name="Elkins J."/>
        </authorList>
    </citation>
    <scope>NUCLEOTIDE SEQUENCE [LARGE SCALE GENOMIC DNA]</scope>
    <source>
        <strain evidence="3 4">B1D3A</strain>
    </source>
</reference>
<dbReference type="Pfam" id="PF02321">
    <property type="entry name" value="OEP"/>
    <property type="match status" value="2"/>
</dbReference>
<dbReference type="PANTHER" id="PTHR30203">
    <property type="entry name" value="OUTER MEMBRANE CATION EFFLUX PROTEIN"/>
    <property type="match status" value="1"/>
</dbReference>
<keyword evidence="2" id="KW-0732">Signal</keyword>
<dbReference type="SUPFAM" id="SSF56954">
    <property type="entry name" value="Outer membrane efflux proteins (OEP)"/>
    <property type="match status" value="1"/>
</dbReference>
<dbReference type="Proteomes" id="UP001138540">
    <property type="component" value="Unassembled WGS sequence"/>
</dbReference>
<dbReference type="RefSeq" id="WP_260394604.1">
    <property type="nucleotide sequence ID" value="NZ_JACHKA010000001.1"/>
</dbReference>
<keyword evidence="4" id="KW-1185">Reference proteome</keyword>
<dbReference type="Gene3D" id="1.20.1600.10">
    <property type="entry name" value="Outer membrane efflux proteins (OEP)"/>
    <property type="match status" value="1"/>
</dbReference>
<dbReference type="PROSITE" id="PS51257">
    <property type="entry name" value="PROKAR_LIPOPROTEIN"/>
    <property type="match status" value="1"/>
</dbReference>
<dbReference type="EMBL" id="JACHKA010000001">
    <property type="protein sequence ID" value="MBB5984378.1"/>
    <property type="molecule type" value="Genomic_DNA"/>
</dbReference>
<comment type="caution">
    <text evidence="3">The sequence shown here is derived from an EMBL/GenBank/DDBJ whole genome shotgun (WGS) entry which is preliminary data.</text>
</comment>
<dbReference type="Gene3D" id="2.20.200.10">
    <property type="entry name" value="Outer membrane efflux proteins (OEP)"/>
    <property type="match status" value="1"/>
</dbReference>
<organism evidence="3 4">
    <name type="scientific">Sphingobium lignivorans</name>
    <dbReference type="NCBI Taxonomy" id="2735886"/>
    <lineage>
        <taxon>Bacteria</taxon>
        <taxon>Pseudomonadati</taxon>
        <taxon>Pseudomonadota</taxon>
        <taxon>Alphaproteobacteria</taxon>
        <taxon>Sphingomonadales</taxon>
        <taxon>Sphingomonadaceae</taxon>
        <taxon>Sphingobium</taxon>
    </lineage>
</organism>
<evidence type="ECO:0000313" key="4">
    <source>
        <dbReference type="Proteomes" id="UP001138540"/>
    </source>
</evidence>
<keyword evidence="2" id="KW-1134">Transmembrane beta strand</keyword>